<comment type="caution">
    <text evidence="1">The sequence shown here is derived from an EMBL/GenBank/DDBJ whole genome shotgun (WGS) entry which is preliminary data.</text>
</comment>
<sequence length="110" mass="11872">MKEWAVFLEDPNPIHIDVAAVRAKGLGDRVINQGPINVAYMMNALLRAFPGSRIKSMSTRFLDNVYGEEKVIATPRIDAVAAGHITCSISLESAERGLVCSADAVMITSP</sequence>
<dbReference type="Gene3D" id="3.10.129.10">
    <property type="entry name" value="Hotdog Thioesterase"/>
    <property type="match status" value="1"/>
</dbReference>
<proteinExistence type="predicted"/>
<dbReference type="InterPro" id="IPR029069">
    <property type="entry name" value="HotDog_dom_sf"/>
</dbReference>
<dbReference type="SUPFAM" id="SSF54637">
    <property type="entry name" value="Thioesterase/thiol ester dehydrase-isomerase"/>
    <property type="match status" value="1"/>
</dbReference>
<reference evidence="2" key="2">
    <citation type="submission" date="2013-04" db="EMBL/GenBank/DDBJ databases">
        <title>Bisphenol A degrading Sphingobium sp. strain BiD32.</title>
        <authorList>
            <person name="Nielsen J.L."/>
            <person name="Zhou N.A."/>
            <person name="Kjeldal H."/>
        </authorList>
    </citation>
    <scope>NUCLEOTIDE SEQUENCE [LARGE SCALE GENOMIC DNA]</scope>
    <source>
        <strain evidence="2">BiD32</strain>
    </source>
</reference>
<dbReference type="EMBL" id="CAVK010000232">
    <property type="protein sequence ID" value="CCW19824.1"/>
    <property type="molecule type" value="Genomic_DNA"/>
</dbReference>
<name>N1MSV4_9SPHN</name>
<dbReference type="CDD" id="cd03441">
    <property type="entry name" value="R_hydratase_like"/>
    <property type="match status" value="1"/>
</dbReference>
<gene>
    <name evidence="1" type="ORF">EBBID32_41940</name>
</gene>
<reference evidence="1 2" key="1">
    <citation type="submission" date="2013-03" db="EMBL/GenBank/DDBJ databases">
        <authorList>
            <person name="Le V."/>
        </authorList>
    </citation>
    <scope>NUCLEOTIDE SEQUENCE [LARGE SCALE GENOMIC DNA]</scope>
    <source>
        <strain evidence="1 2">BiD32</strain>
    </source>
</reference>
<evidence type="ECO:0000313" key="1">
    <source>
        <dbReference type="EMBL" id="CCW19824.1"/>
    </source>
</evidence>
<dbReference type="AlphaFoldDB" id="N1MSV4"/>
<dbReference type="Proteomes" id="UP000013201">
    <property type="component" value="Unassembled WGS sequence"/>
</dbReference>
<protein>
    <submittedName>
        <fullName evidence="1">MaoC-like dehydratase</fullName>
    </submittedName>
</protein>
<evidence type="ECO:0000313" key="2">
    <source>
        <dbReference type="Proteomes" id="UP000013201"/>
    </source>
</evidence>
<keyword evidence="2" id="KW-1185">Reference proteome</keyword>
<accession>N1MSV4</accession>
<organism evidence="1 2">
    <name type="scientific">Sphingobium indicum BiD32</name>
    <dbReference type="NCBI Taxonomy" id="1301087"/>
    <lineage>
        <taxon>Bacteria</taxon>
        <taxon>Pseudomonadati</taxon>
        <taxon>Pseudomonadota</taxon>
        <taxon>Alphaproteobacteria</taxon>
        <taxon>Sphingomonadales</taxon>
        <taxon>Sphingomonadaceae</taxon>
        <taxon>Sphingobium</taxon>
    </lineage>
</organism>